<dbReference type="PANTHER" id="PTHR24034:SF202">
    <property type="entry name" value="HEMICENTIN 2"/>
    <property type="match status" value="1"/>
</dbReference>
<keyword evidence="9" id="KW-0624">Polysaccharide degradation</keyword>
<dbReference type="PANTHER" id="PTHR24034">
    <property type="entry name" value="EGF-LIKE DOMAIN-CONTAINING PROTEIN"/>
    <property type="match status" value="1"/>
</dbReference>
<evidence type="ECO:0000313" key="19">
    <source>
        <dbReference type="RefSeq" id="XP_035689588.1"/>
    </source>
</evidence>
<dbReference type="AlphaFoldDB" id="A0A9J7LWI7"/>
<dbReference type="SUPFAM" id="SSF57184">
    <property type="entry name" value="Growth factor receptor domain"/>
    <property type="match status" value="2"/>
</dbReference>
<dbReference type="SUPFAM" id="SSF57625">
    <property type="entry name" value="Invertebrate chitin-binding proteins"/>
    <property type="match status" value="1"/>
</dbReference>
<dbReference type="GeneID" id="118424888"/>
<dbReference type="InterPro" id="IPR050751">
    <property type="entry name" value="ECM_structural_protein"/>
</dbReference>
<reference evidence="18" key="1">
    <citation type="journal article" date="2020" name="Nat. Ecol. Evol.">
        <title>Deeply conserved synteny resolves early events in vertebrate evolution.</title>
        <authorList>
            <person name="Simakov O."/>
            <person name="Marletaz F."/>
            <person name="Yue J.X."/>
            <person name="O'Connell B."/>
            <person name="Jenkins J."/>
            <person name="Brandt A."/>
            <person name="Calef R."/>
            <person name="Tung C.H."/>
            <person name="Huang T.K."/>
            <person name="Schmutz J."/>
            <person name="Satoh N."/>
            <person name="Yu J.K."/>
            <person name="Putnam N.H."/>
            <person name="Green R.E."/>
            <person name="Rokhsar D.S."/>
        </authorList>
    </citation>
    <scope>NUCLEOTIDE SEQUENCE [LARGE SCALE GENOMIC DNA]</scope>
    <source>
        <strain evidence="18">S238N-H82</strain>
    </source>
</reference>
<dbReference type="CDD" id="cd00054">
    <property type="entry name" value="EGF_CA"/>
    <property type="match status" value="4"/>
</dbReference>
<dbReference type="OrthoDB" id="4062651at2759"/>
<evidence type="ECO:0000256" key="1">
    <source>
        <dbReference type="ARBA" id="ARBA00000822"/>
    </source>
</evidence>
<evidence type="ECO:0000256" key="6">
    <source>
        <dbReference type="ARBA" id="ARBA00022536"/>
    </source>
</evidence>
<evidence type="ECO:0000256" key="14">
    <source>
        <dbReference type="SAM" id="MobiDB-lite"/>
    </source>
</evidence>
<protein>
    <recommendedName>
        <fullName evidence="4">chitinase</fullName>
        <ecNumber evidence="4">3.2.1.14</ecNumber>
    </recommendedName>
</protein>
<dbReference type="Pfam" id="PF07645">
    <property type="entry name" value="EGF_CA"/>
    <property type="match status" value="1"/>
</dbReference>
<keyword evidence="9" id="KW-0119">Carbohydrate metabolism</keyword>
<dbReference type="Pfam" id="PF12662">
    <property type="entry name" value="cEGF"/>
    <property type="match status" value="1"/>
</dbReference>
<dbReference type="GO" id="GO:0005576">
    <property type="term" value="C:extracellular region"/>
    <property type="evidence" value="ECO:0007669"/>
    <property type="project" value="UniProtKB-SubCell"/>
</dbReference>
<feature type="chain" id="PRO_5039935854" description="chitinase" evidence="15">
    <location>
        <begin position="20"/>
        <end position="691"/>
    </location>
</feature>
<evidence type="ECO:0000256" key="9">
    <source>
        <dbReference type="ARBA" id="ARBA00023024"/>
    </source>
</evidence>
<feature type="domain" description="EGF-like" evidence="16">
    <location>
        <begin position="169"/>
        <end position="208"/>
    </location>
</feature>
<keyword evidence="6 12" id="KW-0245">EGF-like domain</keyword>
<dbReference type="GO" id="GO:0006032">
    <property type="term" value="P:chitin catabolic process"/>
    <property type="evidence" value="ECO:0007669"/>
    <property type="project" value="UniProtKB-KW"/>
</dbReference>
<evidence type="ECO:0000259" key="17">
    <source>
        <dbReference type="PROSITE" id="PS50940"/>
    </source>
</evidence>
<feature type="domain" description="Chitin-binding type-2" evidence="17">
    <location>
        <begin position="634"/>
        <end position="691"/>
    </location>
</feature>
<dbReference type="Pfam" id="PF12248">
    <property type="entry name" value="Methyltransf_FA"/>
    <property type="match status" value="1"/>
</dbReference>
<keyword evidence="18" id="KW-1185">Reference proteome</keyword>
<feature type="domain" description="EGF-like" evidence="16">
    <location>
        <begin position="249"/>
        <end position="285"/>
    </location>
</feature>
<evidence type="ECO:0000256" key="2">
    <source>
        <dbReference type="ARBA" id="ARBA00004613"/>
    </source>
</evidence>
<proteinExistence type="inferred from homology"/>
<dbReference type="PROSITE" id="PS00022">
    <property type="entry name" value="EGF_1"/>
    <property type="match status" value="2"/>
</dbReference>
<dbReference type="GO" id="GO:0008061">
    <property type="term" value="F:chitin binding"/>
    <property type="evidence" value="ECO:0007669"/>
    <property type="project" value="InterPro"/>
</dbReference>
<dbReference type="FunFam" id="2.10.25.10:FF:000122">
    <property type="entry name" value="Protein crumbs homolog 2"/>
    <property type="match status" value="1"/>
</dbReference>
<dbReference type="PRINTS" id="PR00010">
    <property type="entry name" value="EGFBLOOD"/>
</dbReference>
<dbReference type="InterPro" id="IPR013032">
    <property type="entry name" value="EGF-like_CS"/>
</dbReference>
<feature type="region of interest" description="Disordered" evidence="14">
    <location>
        <begin position="570"/>
        <end position="622"/>
    </location>
</feature>
<dbReference type="InterPro" id="IPR049883">
    <property type="entry name" value="NOTCH1_EGF-like"/>
</dbReference>
<dbReference type="InterPro" id="IPR000152">
    <property type="entry name" value="EGF-type_Asp/Asn_hydroxyl_site"/>
</dbReference>
<dbReference type="InterPro" id="IPR009030">
    <property type="entry name" value="Growth_fac_rcpt_cys_sf"/>
</dbReference>
<dbReference type="PROSITE" id="PS50026">
    <property type="entry name" value="EGF_3"/>
    <property type="match status" value="6"/>
</dbReference>
<feature type="domain" description="EGF-like" evidence="16">
    <location>
        <begin position="365"/>
        <end position="410"/>
    </location>
</feature>
<feature type="repeat" description="TSP type-3" evidence="13">
    <location>
        <begin position="578"/>
        <end position="613"/>
    </location>
</feature>
<feature type="domain" description="EGF-like" evidence="16">
    <location>
        <begin position="287"/>
        <end position="326"/>
    </location>
</feature>
<evidence type="ECO:0000256" key="5">
    <source>
        <dbReference type="ARBA" id="ARBA00022525"/>
    </source>
</evidence>
<keyword evidence="5" id="KW-0964">Secreted</keyword>
<dbReference type="PROSITE" id="PS01186">
    <property type="entry name" value="EGF_2"/>
    <property type="match status" value="6"/>
</dbReference>
<evidence type="ECO:0000256" key="13">
    <source>
        <dbReference type="PROSITE-ProRule" id="PRU00634"/>
    </source>
</evidence>
<dbReference type="InterPro" id="IPR003367">
    <property type="entry name" value="Thrombospondin_3-like_rpt"/>
</dbReference>
<comment type="subcellular location">
    <subcellularLocation>
        <location evidence="2">Secreted</location>
    </subcellularLocation>
</comment>
<dbReference type="Pfam" id="PF02412">
    <property type="entry name" value="TSP_3"/>
    <property type="match status" value="1"/>
</dbReference>
<comment type="catalytic activity">
    <reaction evidence="1">
        <text>Random endo-hydrolysis of N-acetyl-beta-D-glucosaminide (1-&gt;4)-beta-linkages in chitin and chitodextrins.</text>
        <dbReference type="EC" id="3.2.1.14"/>
    </reaction>
</comment>
<dbReference type="SMART" id="SM01411">
    <property type="entry name" value="Ephrin_rec_like"/>
    <property type="match status" value="1"/>
</dbReference>
<dbReference type="InterPro" id="IPR000742">
    <property type="entry name" value="EGF"/>
</dbReference>
<dbReference type="SMART" id="SM00181">
    <property type="entry name" value="EGF"/>
    <property type="match status" value="8"/>
</dbReference>
<dbReference type="InterPro" id="IPR022041">
    <property type="entry name" value="Methyltransf_FA"/>
</dbReference>
<sequence>MRTLLLVSTVYTLLVPTFGYVINSCDVVTTASTDDNYRYRWNLPAIPGSPFTFKVKAQSDVHIALSPINQDSDPMYEIVIGGWRNQWSAIRRRKQGTNWAEVRTEGIMWSPTPEYKSFWISWSSAGTISVGKFGETDSFMRWTDPDPVSISYVGYSTGYGYSGSWKFCDYNECSRNTDDCQHNCVNTLGSYRCTCWNGYRLSGSKSCVDIDECSRNTDGCQHNCVNTYGSYRCTCRNGYQLSGSRYCREINECASNPCRNGGACRDLTNSYRCDCRPGWRGTNCQLDNNECSNNNGGCEHNCVNTYGSYQCTCRDGYQIIGSRYCTEHDECDSNPCHNNGICRDLTNGFRCDCRPGWTGFNCQTDIDECSANAGHGPCDPNNGICHNSPGSYRCWCENGFELLNDLHSCEDVHGCLENAGRGLCDHICTDLIGDVRCSCRAGYQLGTDGYSCDVVCPRGHYKASDDTCVKCDYREYQDEEGQSSCKSCPAGTNAVFRGATNIAECAAQCVGGHAPCTDCHLIGGNVDCECADGWAGSSDGLVCGRDDDMDGFSDVPISCGNGECTVDNCPGVPNADQPDMDSDGKGDDCDEDIDGDGVLNDQDNCPQNPNPDQTNTNGTPAGNACETSLNDVIATICENQPDGTYLPHPNGCSMYVRCYHAGNDAVYPCAPSTHWSQELLTCVRSDLANCN</sequence>
<dbReference type="InterPro" id="IPR036508">
    <property type="entry name" value="Chitin-bd_dom_sf"/>
</dbReference>
<evidence type="ECO:0000256" key="12">
    <source>
        <dbReference type="PROSITE-ProRule" id="PRU00076"/>
    </source>
</evidence>
<dbReference type="Pfam" id="PF14670">
    <property type="entry name" value="FXa_inhibition"/>
    <property type="match status" value="1"/>
</dbReference>
<keyword evidence="10 12" id="KW-1015">Disulfide bond</keyword>
<dbReference type="GO" id="GO:0008843">
    <property type="term" value="F:endochitinase activity"/>
    <property type="evidence" value="ECO:0007669"/>
    <property type="project" value="UniProtKB-EC"/>
</dbReference>
<keyword evidence="7 15" id="KW-0732">Signal</keyword>
<dbReference type="Pfam" id="PF00008">
    <property type="entry name" value="EGF"/>
    <property type="match status" value="1"/>
</dbReference>
<dbReference type="InterPro" id="IPR001881">
    <property type="entry name" value="EGF-like_Ca-bd_dom"/>
</dbReference>
<dbReference type="GO" id="GO:0005509">
    <property type="term" value="F:calcium ion binding"/>
    <property type="evidence" value="ECO:0007669"/>
    <property type="project" value="UniProtKB-UniRule"/>
</dbReference>
<dbReference type="PROSITE" id="PS50940">
    <property type="entry name" value="CHIT_BIND_II"/>
    <property type="match status" value="1"/>
</dbReference>
<organism evidence="18 19">
    <name type="scientific">Branchiostoma floridae</name>
    <name type="common">Florida lancelet</name>
    <name type="synonym">Amphioxus</name>
    <dbReference type="NCBI Taxonomy" id="7739"/>
    <lineage>
        <taxon>Eukaryota</taxon>
        <taxon>Metazoa</taxon>
        <taxon>Chordata</taxon>
        <taxon>Cephalochordata</taxon>
        <taxon>Leptocardii</taxon>
        <taxon>Amphioxiformes</taxon>
        <taxon>Branchiostomatidae</taxon>
        <taxon>Branchiostoma</taxon>
    </lineage>
</organism>
<evidence type="ECO:0000259" key="16">
    <source>
        <dbReference type="PROSITE" id="PS50026"/>
    </source>
</evidence>
<dbReference type="Proteomes" id="UP000001554">
    <property type="component" value="Chromosome 10"/>
</dbReference>
<feature type="domain" description="EGF-like" evidence="16">
    <location>
        <begin position="327"/>
        <end position="363"/>
    </location>
</feature>
<accession>A0A9J7LWI7</accession>
<evidence type="ECO:0000256" key="7">
    <source>
        <dbReference type="ARBA" id="ARBA00022729"/>
    </source>
</evidence>
<dbReference type="SUPFAM" id="SSF103647">
    <property type="entry name" value="TSP type-3 repeat"/>
    <property type="match status" value="1"/>
</dbReference>
<dbReference type="InterPro" id="IPR017897">
    <property type="entry name" value="Thrombospondin_3_rpt"/>
</dbReference>
<evidence type="ECO:0000256" key="11">
    <source>
        <dbReference type="ARBA" id="ARBA00023180"/>
    </source>
</evidence>
<evidence type="ECO:0000256" key="10">
    <source>
        <dbReference type="ARBA" id="ARBA00023157"/>
    </source>
</evidence>
<dbReference type="KEGG" id="bfo:118424888"/>
<dbReference type="PROSITE" id="PS00010">
    <property type="entry name" value="ASX_HYDROXYL"/>
    <property type="match status" value="6"/>
</dbReference>
<dbReference type="EC" id="3.2.1.14" evidence="4"/>
<evidence type="ECO:0000256" key="4">
    <source>
        <dbReference type="ARBA" id="ARBA00012729"/>
    </source>
</evidence>
<dbReference type="Pfam" id="PF12661">
    <property type="entry name" value="hEGF"/>
    <property type="match status" value="1"/>
</dbReference>
<dbReference type="InterPro" id="IPR028974">
    <property type="entry name" value="TSP_type-3_rpt"/>
</dbReference>
<dbReference type="PROSITE" id="PS01187">
    <property type="entry name" value="EGF_CA"/>
    <property type="match status" value="2"/>
</dbReference>
<dbReference type="FunFam" id="2.10.25.10:FF:000143">
    <property type="entry name" value="Protein crumbs 1"/>
    <property type="match status" value="1"/>
</dbReference>
<name>A0A9J7LWI7_BRAFL</name>
<dbReference type="InterPro" id="IPR026823">
    <property type="entry name" value="cEGF"/>
</dbReference>
<dbReference type="InterPro" id="IPR002557">
    <property type="entry name" value="Chitin-bd_dom"/>
</dbReference>
<feature type="disulfide bond" evidence="12">
    <location>
        <begin position="275"/>
        <end position="284"/>
    </location>
</feature>
<gene>
    <name evidence="19" type="primary">LOC118424888</name>
</gene>
<comment type="caution">
    <text evidence="12">Lacks conserved residue(s) required for the propagation of feature annotation.</text>
</comment>
<evidence type="ECO:0000313" key="18">
    <source>
        <dbReference type="Proteomes" id="UP000001554"/>
    </source>
</evidence>
<keyword evidence="9" id="KW-0146">Chitin degradation</keyword>
<reference evidence="19" key="2">
    <citation type="submission" date="2025-08" db="UniProtKB">
        <authorList>
            <consortium name="RefSeq"/>
        </authorList>
    </citation>
    <scope>IDENTIFICATION</scope>
    <source>
        <strain evidence="19">S238N-H82</strain>
        <tissue evidence="19">Testes</tissue>
    </source>
</reference>
<evidence type="ECO:0000256" key="3">
    <source>
        <dbReference type="ARBA" id="ARBA00009456"/>
    </source>
</evidence>
<dbReference type="SUPFAM" id="SSF57196">
    <property type="entry name" value="EGF/Laminin"/>
    <property type="match status" value="2"/>
</dbReference>
<dbReference type="FunFam" id="2.10.25.10:FF:000014">
    <property type="entry name" value="Latent-transforming growth factor beta-binding protein 3"/>
    <property type="match status" value="1"/>
</dbReference>
<dbReference type="InterPro" id="IPR018097">
    <property type="entry name" value="EGF_Ca-bd_CS"/>
</dbReference>
<dbReference type="SMART" id="SM00179">
    <property type="entry name" value="EGF_CA"/>
    <property type="match status" value="7"/>
</dbReference>
<dbReference type="Gene3D" id="2.10.50.10">
    <property type="entry name" value="Tumor Necrosis Factor Receptor, subunit A, domain 2"/>
    <property type="match status" value="1"/>
</dbReference>
<feature type="signal peptide" evidence="15">
    <location>
        <begin position="1"/>
        <end position="19"/>
    </location>
</feature>
<keyword evidence="11" id="KW-0325">Glycoprotein</keyword>
<evidence type="ECO:0000256" key="15">
    <source>
        <dbReference type="SAM" id="SignalP"/>
    </source>
</evidence>
<feature type="domain" description="EGF-like" evidence="16">
    <location>
        <begin position="209"/>
        <end position="248"/>
    </location>
</feature>
<feature type="disulfide bond" evidence="12">
    <location>
        <begin position="353"/>
        <end position="362"/>
    </location>
</feature>
<dbReference type="PROSITE" id="PS51234">
    <property type="entry name" value="TSP3"/>
    <property type="match status" value="1"/>
</dbReference>
<dbReference type="Gene3D" id="2.10.25.10">
    <property type="entry name" value="Laminin"/>
    <property type="match status" value="7"/>
</dbReference>
<dbReference type="RefSeq" id="XP_035689588.1">
    <property type="nucleotide sequence ID" value="XM_035833695.1"/>
</dbReference>
<feature type="compositionally biased region" description="Low complexity" evidence="14">
    <location>
        <begin position="596"/>
        <end position="619"/>
    </location>
</feature>
<dbReference type="OMA" id="HICTDLI"/>
<dbReference type="SMART" id="SM00494">
    <property type="entry name" value="ChtBD2"/>
    <property type="match status" value="1"/>
</dbReference>
<keyword evidence="13" id="KW-0106">Calcium</keyword>
<dbReference type="FunFam" id="2.10.25.10:FF:000038">
    <property type="entry name" value="Fibrillin 2"/>
    <property type="match status" value="1"/>
</dbReference>
<comment type="similarity">
    <text evidence="3">Belongs to the thrombospondin family.</text>
</comment>
<dbReference type="GO" id="GO:0007155">
    <property type="term" value="P:cell adhesion"/>
    <property type="evidence" value="ECO:0007669"/>
    <property type="project" value="InterPro"/>
</dbReference>
<evidence type="ECO:0000256" key="8">
    <source>
        <dbReference type="ARBA" id="ARBA00022737"/>
    </source>
</evidence>
<keyword evidence="8" id="KW-0677">Repeat</keyword>